<comment type="caution">
    <text evidence="2">The sequence shown here is derived from an EMBL/GenBank/DDBJ whole genome shotgun (WGS) entry which is preliminary data.</text>
</comment>
<dbReference type="EMBL" id="JAQQBS010001423">
    <property type="protein sequence ID" value="KAK0160121.1"/>
    <property type="molecule type" value="Genomic_DNA"/>
</dbReference>
<evidence type="ECO:0000313" key="3">
    <source>
        <dbReference type="Proteomes" id="UP001168990"/>
    </source>
</evidence>
<dbReference type="SUPFAM" id="SSF50814">
    <property type="entry name" value="Lipocalins"/>
    <property type="match status" value="1"/>
</dbReference>
<protein>
    <recommendedName>
        <fullName evidence="4">Lipocalin/cytosolic fatty-acid binding domain-containing protein</fullName>
    </recommendedName>
</protein>
<evidence type="ECO:0000256" key="1">
    <source>
        <dbReference type="SAM" id="SignalP"/>
    </source>
</evidence>
<evidence type="ECO:0000313" key="2">
    <source>
        <dbReference type="EMBL" id="KAK0160121.1"/>
    </source>
</evidence>
<evidence type="ECO:0008006" key="4">
    <source>
        <dbReference type="Google" id="ProtNLM"/>
    </source>
</evidence>
<gene>
    <name evidence="2" type="ORF">PV328_007559</name>
</gene>
<dbReference type="InterPro" id="IPR012674">
    <property type="entry name" value="Calycin"/>
</dbReference>
<proteinExistence type="predicted"/>
<reference evidence="2" key="1">
    <citation type="journal article" date="2023" name="bioRxiv">
        <title>Scaffold-level genome assemblies of two parasitoid biocontrol wasps reveal the parthenogenesis mechanism and an associated novel virus.</title>
        <authorList>
            <person name="Inwood S."/>
            <person name="Skelly J."/>
            <person name="Guhlin J."/>
            <person name="Harrop T."/>
            <person name="Goldson S."/>
            <person name="Dearden P."/>
        </authorList>
    </citation>
    <scope>NUCLEOTIDE SEQUENCE</scope>
    <source>
        <strain evidence="2">Irish</strain>
        <tissue evidence="2">Whole body</tissue>
    </source>
</reference>
<feature type="signal peptide" evidence="1">
    <location>
        <begin position="1"/>
        <end position="23"/>
    </location>
</feature>
<feature type="chain" id="PRO_5041339888" description="Lipocalin/cytosolic fatty-acid binding domain-containing protein" evidence="1">
    <location>
        <begin position="24"/>
        <end position="173"/>
    </location>
</feature>
<dbReference type="Gene3D" id="2.40.128.20">
    <property type="match status" value="1"/>
</dbReference>
<keyword evidence="1" id="KW-0732">Signal</keyword>
<name>A0AA39C8Z4_9HYME</name>
<organism evidence="2 3">
    <name type="scientific">Microctonus aethiopoides</name>
    <dbReference type="NCBI Taxonomy" id="144406"/>
    <lineage>
        <taxon>Eukaryota</taxon>
        <taxon>Metazoa</taxon>
        <taxon>Ecdysozoa</taxon>
        <taxon>Arthropoda</taxon>
        <taxon>Hexapoda</taxon>
        <taxon>Insecta</taxon>
        <taxon>Pterygota</taxon>
        <taxon>Neoptera</taxon>
        <taxon>Endopterygota</taxon>
        <taxon>Hymenoptera</taxon>
        <taxon>Apocrita</taxon>
        <taxon>Ichneumonoidea</taxon>
        <taxon>Braconidae</taxon>
        <taxon>Euphorinae</taxon>
        <taxon>Microctonus</taxon>
    </lineage>
</organism>
<dbReference type="AlphaFoldDB" id="A0AA39C8Z4"/>
<accession>A0AA39C8Z4</accession>
<keyword evidence="3" id="KW-1185">Reference proteome</keyword>
<dbReference type="Proteomes" id="UP001168990">
    <property type="component" value="Unassembled WGS sequence"/>
</dbReference>
<sequence length="173" mass="19981">MAFTRILIFTLFVTLTLLETALTRNSSELLIFDLEHHFESNKIIGTWYVLGMITAEPPNDLPSCMTMYVTENNNTFTFKIISTTSTGRRGPEFVTRVNNTNPDRSTPGYNVSLGDFLNFLSADYYEAVIKYHHDSLRYLIMSRDFSTGLHDRSLDLARANNFYYTKIPRNNCY</sequence>
<reference evidence="2" key="2">
    <citation type="submission" date="2023-03" db="EMBL/GenBank/DDBJ databases">
        <authorList>
            <person name="Inwood S.N."/>
            <person name="Skelly J.G."/>
            <person name="Guhlin J."/>
            <person name="Harrop T.W.R."/>
            <person name="Goldson S.G."/>
            <person name="Dearden P.K."/>
        </authorList>
    </citation>
    <scope>NUCLEOTIDE SEQUENCE</scope>
    <source>
        <strain evidence="2">Irish</strain>
        <tissue evidence="2">Whole body</tissue>
    </source>
</reference>